<dbReference type="EMBL" id="LR724018">
    <property type="protein sequence ID" value="VWO94504.1"/>
    <property type="molecule type" value="Genomic_DNA"/>
</dbReference>
<dbReference type="GO" id="GO:0005737">
    <property type="term" value="C:cytoplasm"/>
    <property type="evidence" value="ECO:0007669"/>
    <property type="project" value="TreeGrafter"/>
</dbReference>
<dbReference type="GO" id="GO:0003924">
    <property type="term" value="F:GTPase activity"/>
    <property type="evidence" value="ECO:0007669"/>
    <property type="project" value="InterPro"/>
</dbReference>
<dbReference type="PRINTS" id="PR00318">
    <property type="entry name" value="GPROTEINA"/>
</dbReference>
<dbReference type="Pfam" id="PF00503">
    <property type="entry name" value="G-alpha"/>
    <property type="match status" value="1"/>
</dbReference>
<dbReference type="InterPro" id="IPR027417">
    <property type="entry name" value="P-loop_NTPase"/>
</dbReference>
<dbReference type="SUPFAM" id="SSF47895">
    <property type="entry name" value="Transducin (alpha subunit), insertion domain"/>
    <property type="match status" value="1"/>
</dbReference>
<dbReference type="GO" id="GO:0046872">
    <property type="term" value="F:metal ion binding"/>
    <property type="evidence" value="ECO:0007669"/>
    <property type="project" value="UniProtKB-KW"/>
</dbReference>
<evidence type="ECO:0000313" key="7">
    <source>
        <dbReference type="EMBL" id="VWO94504.1"/>
    </source>
</evidence>
<feature type="binding site" evidence="6">
    <location>
        <position position="127"/>
    </location>
    <ligand>
        <name>Mg(2+)</name>
        <dbReference type="ChEBI" id="CHEBI:18420"/>
    </ligand>
</feature>
<dbReference type="SMART" id="SM00275">
    <property type="entry name" value="G_alpha"/>
    <property type="match status" value="1"/>
</dbReference>
<dbReference type="InterPro" id="IPR001019">
    <property type="entry name" value="Gprotein_alpha_su"/>
</dbReference>
<feature type="binding site" evidence="5">
    <location>
        <begin position="208"/>
        <end position="211"/>
    </location>
    <ligand>
        <name>GTP</name>
        <dbReference type="ChEBI" id="CHEBI:37565"/>
    </ligand>
</feature>
<evidence type="ECO:0000256" key="5">
    <source>
        <dbReference type="PIRSR" id="PIRSR601019-1"/>
    </source>
</evidence>
<organism evidence="7">
    <name type="scientific">Ganoderma boninense</name>
    <dbReference type="NCBI Taxonomy" id="34458"/>
    <lineage>
        <taxon>Eukaryota</taxon>
        <taxon>Fungi</taxon>
        <taxon>Dikarya</taxon>
        <taxon>Basidiomycota</taxon>
        <taxon>Agaricomycotina</taxon>
        <taxon>Agaricomycetes</taxon>
        <taxon>Polyporales</taxon>
        <taxon>Polyporaceae</taxon>
        <taxon>Ganoderma</taxon>
    </lineage>
</organism>
<dbReference type="GO" id="GO:0005525">
    <property type="term" value="F:GTP binding"/>
    <property type="evidence" value="ECO:0007669"/>
    <property type="project" value="UniProtKB-KW"/>
</dbReference>
<proteinExistence type="predicted"/>
<dbReference type="GO" id="GO:0001664">
    <property type="term" value="F:G protein-coupled receptor binding"/>
    <property type="evidence" value="ECO:0007669"/>
    <property type="project" value="TreeGrafter"/>
</dbReference>
<feature type="binding site" evidence="6">
    <location>
        <position position="18"/>
    </location>
    <ligand>
        <name>Mg(2+)</name>
        <dbReference type="ChEBI" id="CHEBI:18420"/>
    </ligand>
</feature>
<dbReference type="SUPFAM" id="SSF52540">
    <property type="entry name" value="P-loop containing nucleoside triphosphate hydrolases"/>
    <property type="match status" value="1"/>
</dbReference>
<gene>
    <name evidence="7" type="primary">P87033</name>
</gene>
<protein>
    <submittedName>
        <fullName evidence="7">Guanine nucleotide-binding protein alpha-2 subunit</fullName>
    </submittedName>
</protein>
<dbReference type="Gene3D" id="3.40.50.300">
    <property type="entry name" value="P-loop containing nucleotide triphosphate hydrolases"/>
    <property type="match status" value="3"/>
</dbReference>
<dbReference type="AlphaFoldDB" id="A0A5K1JRV2"/>
<dbReference type="PANTHER" id="PTHR10218">
    <property type="entry name" value="GTP-BINDING PROTEIN ALPHA SUBUNIT"/>
    <property type="match status" value="1"/>
</dbReference>
<evidence type="ECO:0000256" key="6">
    <source>
        <dbReference type="PIRSR" id="PIRSR601019-2"/>
    </source>
</evidence>
<keyword evidence="2 5" id="KW-0547">Nucleotide-binding</keyword>
<dbReference type="GO" id="GO:0007186">
    <property type="term" value="P:G protein-coupled receptor signaling pathway"/>
    <property type="evidence" value="ECO:0007669"/>
    <property type="project" value="InterPro"/>
</dbReference>
<evidence type="ECO:0000256" key="1">
    <source>
        <dbReference type="ARBA" id="ARBA00022723"/>
    </source>
</evidence>
<sequence>MRKPVKVLLPGSGDSGKSTVLKEMRLAHRTAFSTDEIGTCRQLIYVNLTSGLKCVIEEMKRKQLAVTPANKYMVCLLNRATDLKDHGPFPTKPDFEQSAILLRGLDRLFKPSYVPSDEDIAHSYSRTIGIAERTLRDSNMLVLDVGGQRSERRKWIHCFQDVTSVVFVASLKRNAGCNEALRCPLSLSLVRLDTDTDGELCTPIFFLNRSDLFERKIPTSHIVDFFPDCDGEKGDGEAGREYFKKCFARLAAEERPKGRDVHM</sequence>
<feature type="binding site" evidence="5">
    <location>
        <begin position="144"/>
        <end position="148"/>
    </location>
    <ligand>
        <name>GTP</name>
        <dbReference type="ChEBI" id="CHEBI:37565"/>
    </ligand>
</feature>
<dbReference type="PROSITE" id="PS51882">
    <property type="entry name" value="G_ALPHA"/>
    <property type="match status" value="1"/>
</dbReference>
<dbReference type="Gene3D" id="1.10.400.10">
    <property type="entry name" value="GI Alpha 1, domain 2-like"/>
    <property type="match status" value="2"/>
</dbReference>
<dbReference type="GO" id="GO:0000750">
    <property type="term" value="P:pheromone-dependent signal transduction involved in conjugation with cellular fusion"/>
    <property type="evidence" value="ECO:0007669"/>
    <property type="project" value="TreeGrafter"/>
</dbReference>
<dbReference type="PANTHER" id="PTHR10218:SF242">
    <property type="entry name" value="GUANINE NUCLEOTIDE-BINDING PROTEIN ALPHA-1 SUBUNIT"/>
    <property type="match status" value="1"/>
</dbReference>
<dbReference type="GO" id="GO:0005834">
    <property type="term" value="C:heterotrimeric G-protein complex"/>
    <property type="evidence" value="ECO:0007669"/>
    <property type="project" value="TreeGrafter"/>
</dbReference>
<dbReference type="FunFam" id="3.40.50.300:FF:000692">
    <property type="entry name" value="Guanine nucleotide-binding protein subunit alpha"/>
    <property type="match status" value="1"/>
</dbReference>
<evidence type="ECO:0000256" key="4">
    <source>
        <dbReference type="ARBA" id="ARBA00023224"/>
    </source>
</evidence>
<accession>A0A5K1JRV2</accession>
<name>A0A5K1JRV2_9APHY</name>
<keyword evidence="3 5" id="KW-0342">GTP-binding</keyword>
<dbReference type="GO" id="GO:0031683">
    <property type="term" value="F:G-protein beta/gamma-subunit complex binding"/>
    <property type="evidence" value="ECO:0007669"/>
    <property type="project" value="InterPro"/>
</dbReference>
<keyword evidence="4" id="KW-0807">Transducer</keyword>
<dbReference type="InterPro" id="IPR011025">
    <property type="entry name" value="GproteinA_insert"/>
</dbReference>
<evidence type="ECO:0000256" key="2">
    <source>
        <dbReference type="ARBA" id="ARBA00022741"/>
    </source>
</evidence>
<reference evidence="7" key="1">
    <citation type="submission" date="2019-10" db="EMBL/GenBank/DDBJ databases">
        <authorList>
            <person name="Nor Muhammad N."/>
        </authorList>
    </citation>
    <scope>NUCLEOTIDE SEQUENCE</scope>
</reference>
<evidence type="ECO:0000256" key="3">
    <source>
        <dbReference type="ARBA" id="ARBA00023134"/>
    </source>
</evidence>
<keyword evidence="1 6" id="KW-0479">Metal-binding</keyword>
<keyword evidence="6" id="KW-0460">Magnesium</keyword>